<dbReference type="GO" id="GO:0005788">
    <property type="term" value="C:endoplasmic reticulum lumen"/>
    <property type="evidence" value="ECO:0007669"/>
    <property type="project" value="UniProtKB-SubCell"/>
</dbReference>
<gene>
    <name evidence="15" type="ORF">DMAD_09069</name>
</gene>
<dbReference type="GO" id="GO:0031418">
    <property type="term" value="F:L-ascorbic acid binding"/>
    <property type="evidence" value="ECO:0007669"/>
    <property type="project" value="UniProtKB-KW"/>
</dbReference>
<evidence type="ECO:0000256" key="8">
    <source>
        <dbReference type="ARBA" id="ARBA00022896"/>
    </source>
</evidence>
<evidence type="ECO:0000256" key="11">
    <source>
        <dbReference type="ARBA" id="ARBA00023004"/>
    </source>
</evidence>
<evidence type="ECO:0000256" key="7">
    <source>
        <dbReference type="ARBA" id="ARBA00022824"/>
    </source>
</evidence>
<name>A0AAU9EUA6_DROMD</name>
<keyword evidence="7" id="KW-0256">Endoplasmic reticulum</keyword>
<evidence type="ECO:0000256" key="10">
    <source>
        <dbReference type="ARBA" id="ARBA00023002"/>
    </source>
</evidence>
<dbReference type="InterPro" id="IPR045054">
    <property type="entry name" value="P4HA-like"/>
</dbReference>
<dbReference type="PROSITE" id="PS51471">
    <property type="entry name" value="FE2OG_OXY"/>
    <property type="match status" value="1"/>
</dbReference>
<dbReference type="InterPro" id="IPR011990">
    <property type="entry name" value="TPR-like_helical_dom_sf"/>
</dbReference>
<evidence type="ECO:0000256" key="3">
    <source>
        <dbReference type="ARBA" id="ARBA00004319"/>
    </source>
</evidence>
<keyword evidence="6" id="KW-0479">Metal-binding</keyword>
<dbReference type="Gene3D" id="6.10.140.1460">
    <property type="match status" value="1"/>
</dbReference>
<dbReference type="InterPro" id="IPR013547">
    <property type="entry name" value="P4H_N"/>
</dbReference>
<evidence type="ECO:0000256" key="9">
    <source>
        <dbReference type="ARBA" id="ARBA00022964"/>
    </source>
</evidence>
<keyword evidence="9" id="KW-0223">Dioxygenase</keyword>
<evidence type="ECO:0000313" key="15">
    <source>
        <dbReference type="EMBL" id="BFF90568.1"/>
    </source>
</evidence>
<protein>
    <recommendedName>
        <fullName evidence="5">procollagen-proline 4-dioxygenase</fullName>
        <ecNumber evidence="5">1.14.11.2</ecNumber>
    </recommendedName>
</protein>
<evidence type="ECO:0000256" key="13">
    <source>
        <dbReference type="SAM" id="SignalP"/>
    </source>
</evidence>
<keyword evidence="8" id="KW-0847">Vitamin C</keyword>
<feature type="signal peptide" evidence="13">
    <location>
        <begin position="1"/>
        <end position="16"/>
    </location>
</feature>
<evidence type="ECO:0000259" key="14">
    <source>
        <dbReference type="PROSITE" id="PS51471"/>
    </source>
</evidence>
<feature type="chain" id="PRO_5043336435" description="procollagen-proline 4-dioxygenase" evidence="13">
    <location>
        <begin position="17"/>
        <end position="497"/>
    </location>
</feature>
<evidence type="ECO:0000256" key="1">
    <source>
        <dbReference type="ARBA" id="ARBA00001961"/>
    </source>
</evidence>
<dbReference type="Gene3D" id="2.60.120.620">
    <property type="entry name" value="q2cbj1_9rhob like domain"/>
    <property type="match status" value="1"/>
</dbReference>
<proteinExistence type="inferred from homology"/>
<evidence type="ECO:0000313" key="16">
    <source>
        <dbReference type="Proteomes" id="UP001500889"/>
    </source>
</evidence>
<keyword evidence="11" id="KW-0408">Iron</keyword>
<dbReference type="InterPro" id="IPR044862">
    <property type="entry name" value="Pro_4_hyd_alph_FE2OG_OXY"/>
</dbReference>
<dbReference type="EC" id="1.14.11.2" evidence="5"/>
<keyword evidence="16" id="KW-1185">Reference proteome</keyword>
<accession>A0AAU9EUA6</accession>
<keyword evidence="10" id="KW-0560">Oxidoreductase</keyword>
<dbReference type="GO" id="GO:0005506">
    <property type="term" value="F:iron ion binding"/>
    <property type="evidence" value="ECO:0007669"/>
    <property type="project" value="InterPro"/>
</dbReference>
<reference evidence="15 16" key="1">
    <citation type="submission" date="2024-02" db="EMBL/GenBank/DDBJ databases">
        <title>A chromosome-level genome assembly of Drosophila madeirensis, a fruit fly species endemic to Madeira island.</title>
        <authorList>
            <person name="Tomihara K."/>
            <person name="Llopart A."/>
            <person name="Yamamoto D."/>
        </authorList>
    </citation>
    <scope>NUCLEOTIDE SEQUENCE [LARGE SCALE GENOMIC DNA]</scope>
    <source>
        <strain evidence="15 16">RF1</strain>
    </source>
</reference>
<dbReference type="Pfam" id="PF13640">
    <property type="entry name" value="2OG-FeII_Oxy_3"/>
    <property type="match status" value="1"/>
</dbReference>
<organism evidence="15 16">
    <name type="scientific">Drosophila madeirensis</name>
    <name type="common">Fruit fly</name>
    <dbReference type="NCBI Taxonomy" id="30013"/>
    <lineage>
        <taxon>Eukaryota</taxon>
        <taxon>Metazoa</taxon>
        <taxon>Ecdysozoa</taxon>
        <taxon>Arthropoda</taxon>
        <taxon>Hexapoda</taxon>
        <taxon>Insecta</taxon>
        <taxon>Pterygota</taxon>
        <taxon>Neoptera</taxon>
        <taxon>Endopterygota</taxon>
        <taxon>Diptera</taxon>
        <taxon>Brachycera</taxon>
        <taxon>Muscomorpha</taxon>
        <taxon>Ephydroidea</taxon>
        <taxon>Drosophilidae</taxon>
        <taxon>Drosophila</taxon>
        <taxon>Sophophora</taxon>
    </lineage>
</organism>
<feature type="domain" description="Fe2OG dioxygenase" evidence="14">
    <location>
        <begin position="374"/>
        <end position="485"/>
    </location>
</feature>
<dbReference type="GO" id="GO:0004656">
    <property type="term" value="F:procollagen-proline 4-dioxygenase activity"/>
    <property type="evidence" value="ECO:0007669"/>
    <property type="project" value="UniProtKB-EC"/>
</dbReference>
<dbReference type="EMBL" id="AP029263">
    <property type="protein sequence ID" value="BFF90568.1"/>
    <property type="molecule type" value="Genomic_DNA"/>
</dbReference>
<dbReference type="Gene3D" id="1.25.40.10">
    <property type="entry name" value="Tetratricopeptide repeat domain"/>
    <property type="match status" value="1"/>
</dbReference>
<evidence type="ECO:0000256" key="12">
    <source>
        <dbReference type="ARBA" id="ARBA00023180"/>
    </source>
</evidence>
<sequence>MLLSCWLLLCCGLVAAVEEQHYATSTRHLAFLLQVEDELLAHMRQYAAKLQQKVHTMRVLQAEWLARRLAAIADPVSYAANPLRSLPLMRRMHVDARKWLTFARLEVGQESLKQLAEYELGVITAVDLKEAANGLLRIQETYDLHERDMARGILQHKQYNSRLSAADCLTLGAHLEDLKKGPLACRWLEVALEQYEDKWQPLDWLLQAGRSQIWQQLGLTRIMTHDLHGSRAAFTKAVELASEGEDVAIAQHLAGNLGHHFVHQRNCQGKSGLPVQSSLRCHYAAEGSAYLRLAPLRMEQLSLDPLVAIYHEVVSAAEQSDLLTLSQPQLQRHRGHRYDAVRTFASAELVSNATLHVERLHRKLEDITGLDLAESEPLRILNYGLGGQYYIHEDCKQPQIPLQQPHVEPYPKEYRLATVLLYLSDVRQGGYTSFPALGLGIRPQRGSALVWHNANNAGNCDFKALHAACPVLLGTRWVASKWISGSGGQWRRKPCRK</sequence>
<comment type="cofactor">
    <cofactor evidence="1">
        <name>L-ascorbate</name>
        <dbReference type="ChEBI" id="CHEBI:38290"/>
    </cofactor>
</comment>
<dbReference type="PANTHER" id="PTHR10869">
    <property type="entry name" value="PROLYL 4-HYDROXYLASE ALPHA SUBUNIT"/>
    <property type="match status" value="1"/>
</dbReference>
<comment type="subcellular location">
    <subcellularLocation>
        <location evidence="3">Endoplasmic reticulum lumen</location>
    </subcellularLocation>
</comment>
<evidence type="ECO:0000256" key="2">
    <source>
        <dbReference type="ARBA" id="ARBA00002035"/>
    </source>
</evidence>
<dbReference type="PANTHER" id="PTHR10869:SF244">
    <property type="entry name" value="PROLYL 4-HYDROXYLASE SUBUNIT ALPHA-2"/>
    <property type="match status" value="1"/>
</dbReference>
<evidence type="ECO:0000256" key="6">
    <source>
        <dbReference type="ARBA" id="ARBA00022723"/>
    </source>
</evidence>
<dbReference type="InterPro" id="IPR005123">
    <property type="entry name" value="Oxoglu/Fe-dep_dioxygenase_dom"/>
</dbReference>
<comment type="function">
    <text evidence="2">Catalyzes the post-translational formation of 4-hydroxyproline in -Xaa-Pro-Gly- sequences in collagens and other proteins.</text>
</comment>
<evidence type="ECO:0000256" key="5">
    <source>
        <dbReference type="ARBA" id="ARBA00012269"/>
    </source>
</evidence>
<dbReference type="SMART" id="SM00702">
    <property type="entry name" value="P4Hc"/>
    <property type="match status" value="1"/>
</dbReference>
<dbReference type="InterPro" id="IPR006620">
    <property type="entry name" value="Pro_4_hyd_alph"/>
</dbReference>
<dbReference type="Pfam" id="PF08336">
    <property type="entry name" value="P4Ha_N"/>
    <property type="match status" value="1"/>
</dbReference>
<keyword evidence="13" id="KW-0732">Signal</keyword>
<keyword evidence="12" id="KW-0325">Glycoprotein</keyword>
<comment type="similarity">
    <text evidence="4">Belongs to the P4HA family.</text>
</comment>
<dbReference type="AlphaFoldDB" id="A0AAU9EUA6"/>
<evidence type="ECO:0000256" key="4">
    <source>
        <dbReference type="ARBA" id="ARBA00006511"/>
    </source>
</evidence>
<dbReference type="Proteomes" id="UP001500889">
    <property type="component" value="Chromosome O"/>
</dbReference>